<keyword evidence="3" id="KW-0238">DNA-binding</keyword>
<keyword evidence="4" id="KW-0804">Transcription</keyword>
<dbReference type="CDD" id="cd08460">
    <property type="entry name" value="PBP2_DntR_like_1"/>
    <property type="match status" value="1"/>
</dbReference>
<dbReference type="GO" id="GO:0003677">
    <property type="term" value="F:DNA binding"/>
    <property type="evidence" value="ECO:0007669"/>
    <property type="project" value="UniProtKB-KW"/>
</dbReference>
<gene>
    <name evidence="6" type="ORF">AFM18_08925</name>
</gene>
<accession>A0AAW3I9D7</accession>
<dbReference type="EMBL" id="LGVG01000009">
    <property type="protein sequence ID" value="KNE27953.1"/>
    <property type="molecule type" value="Genomic_DNA"/>
</dbReference>
<dbReference type="InterPro" id="IPR000847">
    <property type="entry name" value="LysR_HTH_N"/>
</dbReference>
<dbReference type="Gene3D" id="3.40.190.10">
    <property type="entry name" value="Periplasmic binding protein-like II"/>
    <property type="match status" value="2"/>
</dbReference>
<dbReference type="InterPro" id="IPR036388">
    <property type="entry name" value="WH-like_DNA-bd_sf"/>
</dbReference>
<name>A0AAW3I9D7_9BURK</name>
<evidence type="ECO:0000259" key="5">
    <source>
        <dbReference type="PROSITE" id="PS50931"/>
    </source>
</evidence>
<evidence type="ECO:0000256" key="4">
    <source>
        <dbReference type="ARBA" id="ARBA00023163"/>
    </source>
</evidence>
<evidence type="ECO:0000256" key="2">
    <source>
        <dbReference type="ARBA" id="ARBA00023015"/>
    </source>
</evidence>
<sequence length="313" mass="34849">MPRPDLNLLLALDALLDEGSVIGAARRMHLSAPAMSRTLSRIREALGDPVFVQVGRKLMPTPKALALREQVRVAVEQASQVFASDAEIDLKSLDRRFNVRATDEFVSIHLGHLLDAMARDMPRAMLRFSPEEDDVDEEALRSGRIDLFISASRKLGPEIRVQSLFTTTFVGVARANHPIFDDEITPERLTRWEHINVSRRGKAAGPLDDALEAQGLRRHVALVVPNPYTALFALQDSDLLLPLPRHLASAALSAGLRIRVFDLPTPLETVLLTQAWHPRLEGDPAHQWLRKTIHTLSNESQAQAAKRAKRAKP</sequence>
<dbReference type="InterPro" id="IPR005119">
    <property type="entry name" value="LysR_subst-bd"/>
</dbReference>
<organism evidence="6 7">
    <name type="scientific">Achromobacter spanius</name>
    <dbReference type="NCBI Taxonomy" id="217203"/>
    <lineage>
        <taxon>Bacteria</taxon>
        <taxon>Pseudomonadati</taxon>
        <taxon>Pseudomonadota</taxon>
        <taxon>Betaproteobacteria</taxon>
        <taxon>Burkholderiales</taxon>
        <taxon>Alcaligenaceae</taxon>
        <taxon>Achromobacter</taxon>
    </lineage>
</organism>
<comment type="caution">
    <text evidence="6">The sequence shown here is derived from an EMBL/GenBank/DDBJ whole genome shotgun (WGS) entry which is preliminary data.</text>
</comment>
<dbReference type="Pfam" id="PF00126">
    <property type="entry name" value="HTH_1"/>
    <property type="match status" value="1"/>
</dbReference>
<dbReference type="Proteomes" id="UP000037511">
    <property type="component" value="Unassembled WGS sequence"/>
</dbReference>
<dbReference type="InterPro" id="IPR036390">
    <property type="entry name" value="WH_DNA-bd_sf"/>
</dbReference>
<dbReference type="Pfam" id="PF03466">
    <property type="entry name" value="LysR_substrate"/>
    <property type="match status" value="1"/>
</dbReference>
<proteinExistence type="inferred from homology"/>
<dbReference type="PANTHER" id="PTHR30118">
    <property type="entry name" value="HTH-TYPE TRANSCRIPTIONAL REGULATOR LEUO-RELATED"/>
    <property type="match status" value="1"/>
</dbReference>
<dbReference type="GO" id="GO:0003700">
    <property type="term" value="F:DNA-binding transcription factor activity"/>
    <property type="evidence" value="ECO:0007669"/>
    <property type="project" value="InterPro"/>
</dbReference>
<dbReference type="SUPFAM" id="SSF53850">
    <property type="entry name" value="Periplasmic binding protein-like II"/>
    <property type="match status" value="1"/>
</dbReference>
<evidence type="ECO:0000256" key="3">
    <source>
        <dbReference type="ARBA" id="ARBA00023125"/>
    </source>
</evidence>
<dbReference type="InterPro" id="IPR050389">
    <property type="entry name" value="LysR-type_TF"/>
</dbReference>
<evidence type="ECO:0000313" key="6">
    <source>
        <dbReference type="EMBL" id="KNE27953.1"/>
    </source>
</evidence>
<keyword evidence="2" id="KW-0805">Transcription regulation</keyword>
<reference evidence="6 7" key="1">
    <citation type="submission" date="2015-07" db="EMBL/GenBank/DDBJ databases">
        <title>Draft genome of Achromobacter spanius.</title>
        <authorList>
            <person name="Wang X."/>
        </authorList>
    </citation>
    <scope>NUCLEOTIDE SEQUENCE [LARGE SCALE GENOMIC DNA]</scope>
    <source>
        <strain evidence="6 7">CGMCC9173</strain>
    </source>
</reference>
<dbReference type="PROSITE" id="PS50931">
    <property type="entry name" value="HTH_LYSR"/>
    <property type="match status" value="1"/>
</dbReference>
<dbReference type="SUPFAM" id="SSF46785">
    <property type="entry name" value="Winged helix' DNA-binding domain"/>
    <property type="match status" value="1"/>
</dbReference>
<dbReference type="RefSeq" id="WP_050446446.1">
    <property type="nucleotide sequence ID" value="NZ_LGVG01000009.1"/>
</dbReference>
<comment type="similarity">
    <text evidence="1">Belongs to the LysR transcriptional regulatory family.</text>
</comment>
<dbReference type="Gene3D" id="1.10.10.10">
    <property type="entry name" value="Winged helix-like DNA-binding domain superfamily/Winged helix DNA-binding domain"/>
    <property type="match status" value="1"/>
</dbReference>
<dbReference type="AlphaFoldDB" id="A0AAW3I9D7"/>
<dbReference type="PANTHER" id="PTHR30118:SF15">
    <property type="entry name" value="TRANSCRIPTIONAL REGULATORY PROTEIN"/>
    <property type="match status" value="1"/>
</dbReference>
<feature type="domain" description="HTH lysR-type" evidence="5">
    <location>
        <begin position="4"/>
        <end position="61"/>
    </location>
</feature>
<evidence type="ECO:0000313" key="7">
    <source>
        <dbReference type="Proteomes" id="UP000037511"/>
    </source>
</evidence>
<protein>
    <submittedName>
        <fullName evidence="6">LysR family transcriptional regulator</fullName>
    </submittedName>
</protein>
<evidence type="ECO:0000256" key="1">
    <source>
        <dbReference type="ARBA" id="ARBA00009437"/>
    </source>
</evidence>